<dbReference type="InterPro" id="IPR019935">
    <property type="entry name" value="CHP03546"/>
</dbReference>
<organism evidence="3 4">
    <name type="scientific">Aliidiomarina taiwanensis</name>
    <dbReference type="NCBI Taxonomy" id="946228"/>
    <lineage>
        <taxon>Bacteria</taxon>
        <taxon>Pseudomonadati</taxon>
        <taxon>Pseudomonadota</taxon>
        <taxon>Gammaproteobacteria</taxon>
        <taxon>Alteromonadales</taxon>
        <taxon>Idiomarinaceae</taxon>
        <taxon>Aliidiomarina</taxon>
    </lineage>
</organism>
<dbReference type="AlphaFoldDB" id="A0A432X1G1"/>
<keyword evidence="1" id="KW-0812">Transmembrane</keyword>
<keyword evidence="1" id="KW-0472">Membrane</keyword>
<evidence type="ECO:0000313" key="3">
    <source>
        <dbReference type="EMBL" id="RUO40102.1"/>
    </source>
</evidence>
<feature type="domain" description="DUF2062" evidence="2">
    <location>
        <begin position="9"/>
        <end position="140"/>
    </location>
</feature>
<sequence>MLGVLAKLLKALNSETSAWALATGIALGMVVGFTPLWSVHNLFILFVVLAFRVNVSFFLLSFTLASGLAYLLDPAFNYVGEYLLTSQSLLGLWQSLYEVPLARIMQFNHTISLGSLVIALILFIPVLLIARFIVNNYRSHIQARIARLPLVNVIKGTRFWAIYQKISAVKVGGQS</sequence>
<accession>A0A432X1G1</accession>
<keyword evidence="1" id="KW-1133">Transmembrane helix</keyword>
<dbReference type="RefSeq" id="WP_126757586.1">
    <property type="nucleotide sequence ID" value="NZ_PIPQ01000004.1"/>
</dbReference>
<dbReference type="EMBL" id="PIPQ01000004">
    <property type="protein sequence ID" value="RUO40102.1"/>
    <property type="molecule type" value="Genomic_DNA"/>
</dbReference>
<feature type="transmembrane region" description="Helical" evidence="1">
    <location>
        <begin position="18"/>
        <end position="37"/>
    </location>
</feature>
<evidence type="ECO:0000256" key="1">
    <source>
        <dbReference type="SAM" id="Phobius"/>
    </source>
</evidence>
<evidence type="ECO:0000259" key="2">
    <source>
        <dbReference type="Pfam" id="PF09835"/>
    </source>
</evidence>
<protein>
    <submittedName>
        <fullName evidence="3">DUF2062 domain-containing protein</fullName>
    </submittedName>
</protein>
<gene>
    <name evidence="3" type="ORF">CWE15_08125</name>
</gene>
<feature type="transmembrane region" description="Helical" evidence="1">
    <location>
        <begin position="111"/>
        <end position="134"/>
    </location>
</feature>
<reference evidence="3 4" key="1">
    <citation type="journal article" date="2011" name="Front. Microbiol.">
        <title>Genomic signatures of strain selection and enhancement in Bacillus atrophaeus var. globigii, a historical biowarfare simulant.</title>
        <authorList>
            <person name="Gibbons H.S."/>
            <person name="Broomall S.M."/>
            <person name="McNew L.A."/>
            <person name="Daligault H."/>
            <person name="Chapman C."/>
            <person name="Bruce D."/>
            <person name="Karavis M."/>
            <person name="Krepps M."/>
            <person name="McGregor P.A."/>
            <person name="Hong C."/>
            <person name="Park K.H."/>
            <person name="Akmal A."/>
            <person name="Feldman A."/>
            <person name="Lin J.S."/>
            <person name="Chang W.E."/>
            <person name="Higgs B.W."/>
            <person name="Demirev P."/>
            <person name="Lindquist J."/>
            <person name="Liem A."/>
            <person name="Fochler E."/>
            <person name="Read T.D."/>
            <person name="Tapia R."/>
            <person name="Johnson S."/>
            <person name="Bishop-Lilly K.A."/>
            <person name="Detter C."/>
            <person name="Han C."/>
            <person name="Sozhamannan S."/>
            <person name="Rosenzweig C.N."/>
            <person name="Skowronski E.W."/>
        </authorList>
    </citation>
    <scope>NUCLEOTIDE SEQUENCE [LARGE SCALE GENOMIC DNA]</scope>
    <source>
        <strain evidence="3 4">AIT1</strain>
    </source>
</reference>
<keyword evidence="4" id="KW-1185">Reference proteome</keyword>
<dbReference type="Proteomes" id="UP000286976">
    <property type="component" value="Unassembled WGS sequence"/>
</dbReference>
<dbReference type="NCBIfam" id="TIGR03546">
    <property type="entry name" value="TIGR03546 family protein"/>
    <property type="match status" value="1"/>
</dbReference>
<dbReference type="OrthoDB" id="370141at2"/>
<comment type="caution">
    <text evidence="3">The sequence shown here is derived from an EMBL/GenBank/DDBJ whole genome shotgun (WGS) entry which is preliminary data.</text>
</comment>
<name>A0A432X1G1_9GAMM</name>
<dbReference type="InterPro" id="IPR018639">
    <property type="entry name" value="DUF2062"/>
</dbReference>
<feature type="transmembrane region" description="Helical" evidence="1">
    <location>
        <begin position="44"/>
        <end position="72"/>
    </location>
</feature>
<evidence type="ECO:0000313" key="4">
    <source>
        <dbReference type="Proteomes" id="UP000286976"/>
    </source>
</evidence>
<proteinExistence type="predicted"/>
<dbReference type="Pfam" id="PF09835">
    <property type="entry name" value="DUF2062"/>
    <property type="match status" value="1"/>
</dbReference>